<dbReference type="OrthoDB" id="5296638at2"/>
<proteinExistence type="predicted"/>
<dbReference type="Pfam" id="PF16732">
    <property type="entry name" value="ComP_DUS"/>
    <property type="match status" value="1"/>
</dbReference>
<name>A0A318D181_9GAMM</name>
<reference evidence="3 4" key="1">
    <citation type="submission" date="2018-05" db="EMBL/GenBank/DDBJ databases">
        <title>Kangiella spongicola genome sequence.</title>
        <authorList>
            <person name="Maclea K.S."/>
            <person name="Goen A.E."/>
            <person name="Kelley C."/>
            <person name="Underriner A."/>
            <person name="Silverwood T."/>
            <person name="Trachtenberg A.M."/>
        </authorList>
    </citation>
    <scope>NUCLEOTIDE SEQUENCE [LARGE SCALE GENOMIC DNA]</scope>
    <source>
        <strain evidence="3 4">ATCC BAA-2076</strain>
    </source>
</reference>
<dbReference type="InterPro" id="IPR012902">
    <property type="entry name" value="N_methyl_site"/>
</dbReference>
<keyword evidence="2" id="KW-0472">Membrane</keyword>
<gene>
    <name evidence="3" type="ORF">DL796_05825</name>
</gene>
<organism evidence="3 4">
    <name type="scientific">Kangiella spongicola</name>
    <dbReference type="NCBI Taxonomy" id="796379"/>
    <lineage>
        <taxon>Bacteria</taxon>
        <taxon>Pseudomonadati</taxon>
        <taxon>Pseudomonadota</taxon>
        <taxon>Gammaproteobacteria</taxon>
        <taxon>Kangiellales</taxon>
        <taxon>Kangiellaceae</taxon>
        <taxon>Kangiella</taxon>
    </lineage>
</organism>
<comment type="caution">
    <text evidence="3">The sequence shown here is derived from an EMBL/GenBank/DDBJ whole genome shotgun (WGS) entry which is preliminary data.</text>
</comment>
<keyword evidence="1" id="KW-0488">Methylation</keyword>
<dbReference type="Gene3D" id="3.30.700.10">
    <property type="entry name" value="Glycoprotein, Type 4 Pilin"/>
    <property type="match status" value="1"/>
</dbReference>
<dbReference type="EMBL" id="QICH01000002">
    <property type="protein sequence ID" value="PXF62970.1"/>
    <property type="molecule type" value="Genomic_DNA"/>
</dbReference>
<dbReference type="NCBIfam" id="TIGR02532">
    <property type="entry name" value="IV_pilin_GFxxxE"/>
    <property type="match status" value="1"/>
</dbReference>
<dbReference type="SUPFAM" id="SSF54523">
    <property type="entry name" value="Pili subunits"/>
    <property type="match status" value="1"/>
</dbReference>
<accession>A0A318D181</accession>
<dbReference type="InterPro" id="IPR031982">
    <property type="entry name" value="PilE-like"/>
</dbReference>
<dbReference type="GO" id="GO:0043683">
    <property type="term" value="P:type IV pilus assembly"/>
    <property type="evidence" value="ECO:0007669"/>
    <property type="project" value="InterPro"/>
</dbReference>
<keyword evidence="2" id="KW-1133">Transmembrane helix</keyword>
<dbReference type="PRINTS" id="PR00813">
    <property type="entry name" value="BCTERIALGSPG"/>
</dbReference>
<evidence type="ECO:0000313" key="3">
    <source>
        <dbReference type="EMBL" id="PXF62970.1"/>
    </source>
</evidence>
<dbReference type="PANTHER" id="PTHR30093:SF47">
    <property type="entry name" value="TYPE IV PILUS NON-CORE MINOR PILIN PILE"/>
    <property type="match status" value="1"/>
</dbReference>
<dbReference type="GO" id="GO:0015628">
    <property type="term" value="P:protein secretion by the type II secretion system"/>
    <property type="evidence" value="ECO:0007669"/>
    <property type="project" value="InterPro"/>
</dbReference>
<dbReference type="PANTHER" id="PTHR30093">
    <property type="entry name" value="GENERAL SECRETION PATHWAY PROTEIN G"/>
    <property type="match status" value="1"/>
</dbReference>
<dbReference type="AlphaFoldDB" id="A0A318D181"/>
<protein>
    <submittedName>
        <fullName evidence="3">General secretion pathway protein GspH</fullName>
    </submittedName>
</protein>
<dbReference type="InterPro" id="IPR000983">
    <property type="entry name" value="Bac_GSPG_pilin"/>
</dbReference>
<dbReference type="Pfam" id="PF07963">
    <property type="entry name" value="N_methyl"/>
    <property type="match status" value="1"/>
</dbReference>
<dbReference type="Proteomes" id="UP000247689">
    <property type="component" value="Unassembled WGS sequence"/>
</dbReference>
<dbReference type="RefSeq" id="WP_110200773.1">
    <property type="nucleotide sequence ID" value="NZ_QICH01000002.1"/>
</dbReference>
<dbReference type="GO" id="GO:0015627">
    <property type="term" value="C:type II protein secretion system complex"/>
    <property type="evidence" value="ECO:0007669"/>
    <property type="project" value="InterPro"/>
</dbReference>
<evidence type="ECO:0000256" key="2">
    <source>
        <dbReference type="SAM" id="Phobius"/>
    </source>
</evidence>
<keyword evidence="4" id="KW-1185">Reference proteome</keyword>
<keyword evidence="2" id="KW-0812">Transmembrane</keyword>
<sequence length="145" mass="15229">MNSIKVLRNNNGFTLMELMIVVAIVAILAAIAIPSYQNYVIRSKRGDAMGAVLSAAQAVERYKAANNFSYANADTAGVIPTQVPVDGGTAYYTLSLSNVTATTYTVTATPVAGSSQEGDGNLSINQSGVKRWNGNDCWPESGATC</sequence>
<evidence type="ECO:0000256" key="1">
    <source>
        <dbReference type="ARBA" id="ARBA00022481"/>
    </source>
</evidence>
<dbReference type="InterPro" id="IPR045584">
    <property type="entry name" value="Pilin-like"/>
</dbReference>
<feature type="transmembrane region" description="Helical" evidence="2">
    <location>
        <begin position="12"/>
        <end position="36"/>
    </location>
</feature>
<evidence type="ECO:0000313" key="4">
    <source>
        <dbReference type="Proteomes" id="UP000247689"/>
    </source>
</evidence>